<evidence type="ECO:0000256" key="7">
    <source>
        <dbReference type="SAM" id="Phobius"/>
    </source>
</evidence>
<dbReference type="InterPro" id="IPR032807">
    <property type="entry name" value="GNVR"/>
</dbReference>
<reference evidence="10" key="2">
    <citation type="submission" date="2024-05" db="EMBL/GenBank/DDBJ databases">
        <title>Rhodohalobacter halophilus gen. nov., sp. nov., a moderately halophilic member of the family Balneolaceae.</title>
        <authorList>
            <person name="Xia J."/>
        </authorList>
    </citation>
    <scope>NUCLEOTIDE SEQUENCE</scope>
    <source>
        <strain evidence="10">WB101</strain>
    </source>
</reference>
<dbReference type="Proteomes" id="UP001165366">
    <property type="component" value="Unassembled WGS sequence"/>
</dbReference>
<dbReference type="EMBL" id="JAKLWS010000032">
    <property type="protein sequence ID" value="MCG2590425.1"/>
    <property type="molecule type" value="Genomic_DNA"/>
</dbReference>
<evidence type="ECO:0000256" key="6">
    <source>
        <dbReference type="SAM" id="MobiDB-lite"/>
    </source>
</evidence>
<protein>
    <submittedName>
        <fullName evidence="10">Wzz/FepE/Etk N-terminal domain-containing protein</fullName>
    </submittedName>
</protein>
<feature type="transmembrane region" description="Helical" evidence="7">
    <location>
        <begin position="69"/>
        <end position="87"/>
    </location>
</feature>
<dbReference type="Pfam" id="PF02706">
    <property type="entry name" value="Wzz"/>
    <property type="match status" value="1"/>
</dbReference>
<evidence type="ECO:0000259" key="9">
    <source>
        <dbReference type="Pfam" id="PF13807"/>
    </source>
</evidence>
<gene>
    <name evidence="10" type="ORF">L6773_17750</name>
</gene>
<organism evidence="10 11">
    <name type="scientific">Rhodohalobacter sulfatireducens</name>
    <dbReference type="NCBI Taxonomy" id="2911366"/>
    <lineage>
        <taxon>Bacteria</taxon>
        <taxon>Pseudomonadati</taxon>
        <taxon>Balneolota</taxon>
        <taxon>Balneolia</taxon>
        <taxon>Balneolales</taxon>
        <taxon>Balneolaceae</taxon>
        <taxon>Rhodohalobacter</taxon>
    </lineage>
</organism>
<evidence type="ECO:0000256" key="5">
    <source>
        <dbReference type="ARBA" id="ARBA00023136"/>
    </source>
</evidence>
<keyword evidence="5 7" id="KW-0472">Membrane</keyword>
<dbReference type="InterPro" id="IPR003856">
    <property type="entry name" value="LPS_length_determ_N"/>
</dbReference>
<dbReference type="PANTHER" id="PTHR32309">
    <property type="entry name" value="TYROSINE-PROTEIN KINASE"/>
    <property type="match status" value="1"/>
</dbReference>
<feature type="region of interest" description="Disordered" evidence="6">
    <location>
        <begin position="1"/>
        <end position="26"/>
    </location>
</feature>
<dbReference type="InterPro" id="IPR050445">
    <property type="entry name" value="Bact_polysacc_biosynth/exp"/>
</dbReference>
<sequence length="426" mass="49486">MSDYNHSEPDLPEEDNLGKEGGSQLQKKSIKEEYRLIPVTESGYEDPEDQVFIDLVGIFKDLWVNKKTIITSTIVVFLIGVGIYMGSDPIYYSEAQLMPQSSSSQSQIGRLFQQYENFFGIQGSQEQNDIEVTMYPHIVESLNFQIELMQHEVYFSNLDSTITIFDYFNDHHRPGLIDRTTDFIWNYTIALPFTLWDGIKSLFSDGSRERAEIDFSRFEEFDVPKEVDSRIKRAANTASELITINREAQTGFVNIGVSLPDPQASTEMVILVKDLLQEYVTDYRTEKAINNLEFIKERYEEAKKTFQMRQDSLAQFRDRNVNLNLESVAVVEQRLQSEYDLAFSLYNTLARRLQEAEIQVQEETPVFRVHEPAVIPGSPSEPDPLRIFGGAIFVGLFFGVAFIYLRRWFYHFWEEFKNKDPKPYLN</sequence>
<proteinExistence type="predicted"/>
<keyword evidence="2" id="KW-1003">Cell membrane</keyword>
<dbReference type="Pfam" id="PF13807">
    <property type="entry name" value="GNVR"/>
    <property type="match status" value="1"/>
</dbReference>
<feature type="domain" description="Polysaccharide chain length determinant N-terminal" evidence="8">
    <location>
        <begin position="53"/>
        <end position="109"/>
    </location>
</feature>
<dbReference type="RefSeq" id="WP_237855823.1">
    <property type="nucleotide sequence ID" value="NZ_JAKLWS010000032.1"/>
</dbReference>
<accession>A0ABS9KHW0</accession>
<evidence type="ECO:0000256" key="4">
    <source>
        <dbReference type="ARBA" id="ARBA00022989"/>
    </source>
</evidence>
<feature type="domain" description="Tyrosine-protein kinase G-rich" evidence="9">
    <location>
        <begin position="334"/>
        <end position="407"/>
    </location>
</feature>
<keyword evidence="11" id="KW-1185">Reference proteome</keyword>
<evidence type="ECO:0000313" key="11">
    <source>
        <dbReference type="Proteomes" id="UP001165366"/>
    </source>
</evidence>
<evidence type="ECO:0000313" key="10">
    <source>
        <dbReference type="EMBL" id="MCG2590425.1"/>
    </source>
</evidence>
<evidence type="ECO:0000259" key="8">
    <source>
        <dbReference type="Pfam" id="PF02706"/>
    </source>
</evidence>
<reference evidence="10" key="1">
    <citation type="submission" date="2022-01" db="EMBL/GenBank/DDBJ databases">
        <authorList>
            <person name="Wang Y."/>
        </authorList>
    </citation>
    <scope>NUCLEOTIDE SEQUENCE</scope>
    <source>
        <strain evidence="10">WB101</strain>
    </source>
</reference>
<evidence type="ECO:0000256" key="3">
    <source>
        <dbReference type="ARBA" id="ARBA00022692"/>
    </source>
</evidence>
<keyword evidence="3 7" id="KW-0812">Transmembrane</keyword>
<evidence type="ECO:0000256" key="1">
    <source>
        <dbReference type="ARBA" id="ARBA00004651"/>
    </source>
</evidence>
<evidence type="ECO:0000256" key="2">
    <source>
        <dbReference type="ARBA" id="ARBA00022475"/>
    </source>
</evidence>
<comment type="caution">
    <text evidence="10">The sequence shown here is derived from an EMBL/GenBank/DDBJ whole genome shotgun (WGS) entry which is preliminary data.</text>
</comment>
<name>A0ABS9KHW0_9BACT</name>
<comment type="subcellular location">
    <subcellularLocation>
        <location evidence="1">Cell membrane</location>
        <topology evidence="1">Multi-pass membrane protein</topology>
    </subcellularLocation>
</comment>
<keyword evidence="4 7" id="KW-1133">Transmembrane helix</keyword>
<dbReference type="PANTHER" id="PTHR32309:SF31">
    <property type="entry name" value="CAPSULAR EXOPOLYSACCHARIDE FAMILY"/>
    <property type="match status" value="1"/>
</dbReference>
<feature type="transmembrane region" description="Helical" evidence="7">
    <location>
        <begin position="385"/>
        <end position="405"/>
    </location>
</feature>